<protein>
    <submittedName>
        <fullName evidence="9">Cytochrome P450</fullName>
    </submittedName>
</protein>
<keyword evidence="3 8" id="KW-0349">Heme</keyword>
<dbReference type="PRINTS" id="PR00359">
    <property type="entry name" value="BP450"/>
</dbReference>
<dbReference type="SUPFAM" id="SSF48264">
    <property type="entry name" value="Cytochrome P450"/>
    <property type="match status" value="1"/>
</dbReference>
<gene>
    <name evidence="9" type="ORF">D5S18_29215</name>
</gene>
<dbReference type="Proteomes" id="UP000266677">
    <property type="component" value="Unassembled WGS sequence"/>
</dbReference>
<proteinExistence type="inferred from homology"/>
<dbReference type="GO" id="GO:0016705">
    <property type="term" value="F:oxidoreductase activity, acting on paired donors, with incorporation or reduction of molecular oxygen"/>
    <property type="evidence" value="ECO:0007669"/>
    <property type="project" value="InterPro"/>
</dbReference>
<evidence type="ECO:0000256" key="6">
    <source>
        <dbReference type="ARBA" id="ARBA00023004"/>
    </source>
</evidence>
<dbReference type="CDD" id="cd11029">
    <property type="entry name" value="CYP107-like"/>
    <property type="match status" value="1"/>
</dbReference>
<dbReference type="GO" id="GO:0004497">
    <property type="term" value="F:monooxygenase activity"/>
    <property type="evidence" value="ECO:0007669"/>
    <property type="project" value="UniProtKB-KW"/>
</dbReference>
<keyword evidence="6 8" id="KW-0408">Iron</keyword>
<evidence type="ECO:0000256" key="8">
    <source>
        <dbReference type="RuleBase" id="RU000461"/>
    </source>
</evidence>
<dbReference type="InterPro" id="IPR002397">
    <property type="entry name" value="Cyt_P450_B"/>
</dbReference>
<dbReference type="AlphaFoldDB" id="A0A3A4KL15"/>
<dbReference type="GO" id="GO:0005506">
    <property type="term" value="F:iron ion binding"/>
    <property type="evidence" value="ECO:0007669"/>
    <property type="project" value="InterPro"/>
</dbReference>
<dbReference type="FunFam" id="1.10.630.10:FF:000018">
    <property type="entry name" value="Cytochrome P450 monooxygenase"/>
    <property type="match status" value="1"/>
</dbReference>
<dbReference type="RefSeq" id="WP_120044328.1">
    <property type="nucleotide sequence ID" value="NZ_QZFU01000041.1"/>
</dbReference>
<dbReference type="OrthoDB" id="142769at2"/>
<dbReference type="EMBL" id="QZFU01000041">
    <property type="protein sequence ID" value="RJO69959.1"/>
    <property type="molecule type" value="Genomic_DNA"/>
</dbReference>
<dbReference type="Gene3D" id="1.10.630.10">
    <property type="entry name" value="Cytochrome P450"/>
    <property type="match status" value="1"/>
</dbReference>
<dbReference type="InterPro" id="IPR036396">
    <property type="entry name" value="Cyt_P450_sf"/>
</dbReference>
<keyword evidence="4 8" id="KW-0479">Metal-binding</keyword>
<comment type="caution">
    <text evidence="9">The sequence shown here is derived from an EMBL/GenBank/DDBJ whole genome shotgun (WGS) entry which is preliminary data.</text>
</comment>
<evidence type="ECO:0000256" key="3">
    <source>
        <dbReference type="ARBA" id="ARBA00022617"/>
    </source>
</evidence>
<sequence length="420" mass="46190">MVDEIEALGPEFFADPHGHYRRWREQGPVHRVRLPRGTPRWVILGYAQARAALTDSRLRKDIDGMIAATRQQNPHTAFNPESLNLGPHPLNSDPPDHTRLRRLIGPAFTPRSAEAMRPRIQQITDELLDSLADHETVDLIAAFAMPLPVMVICELLGVPYTDRPRFRAWSQLLVTSTGTAEQRHAASREMSAYLTDLIEAKKSAPGADLLSDLVRAHTASHLTADELLATAYLLLIAGHETTVNLISSGVNTLLHHPDLRRTLQQDPTRIPSAIEEFLRLDGPVDFTTPRYTAAPLPVGPIEIPEGELVSISLAAANRDPAHYPPPHTITLPTPTPHLAFGHGIHHCPGAPLARLEAEIALTSLLHRYPTLAPAAPTPTHHYSLVIQGLTTLPIHPTTPYRPGTDCHTVSPWAVDQTPNE</sequence>
<dbReference type="PROSITE" id="PS00086">
    <property type="entry name" value="CYTOCHROME_P450"/>
    <property type="match status" value="1"/>
</dbReference>
<dbReference type="InterPro" id="IPR017972">
    <property type="entry name" value="Cyt_P450_CS"/>
</dbReference>
<dbReference type="InterPro" id="IPR001128">
    <property type="entry name" value="Cyt_P450"/>
</dbReference>
<evidence type="ECO:0000256" key="1">
    <source>
        <dbReference type="ARBA" id="ARBA00001971"/>
    </source>
</evidence>
<comment type="similarity">
    <text evidence="2 8">Belongs to the cytochrome P450 family.</text>
</comment>
<accession>A0A3A4KL15</accession>
<dbReference type="Pfam" id="PF00067">
    <property type="entry name" value="p450"/>
    <property type="match status" value="1"/>
</dbReference>
<evidence type="ECO:0000256" key="7">
    <source>
        <dbReference type="ARBA" id="ARBA00023033"/>
    </source>
</evidence>
<keyword evidence="5 8" id="KW-0560">Oxidoreductase</keyword>
<reference evidence="9 10" key="1">
    <citation type="submission" date="2018-09" db="EMBL/GenBank/DDBJ databases">
        <title>YIM PH21274 draft genome.</title>
        <authorList>
            <person name="Miao C."/>
        </authorList>
    </citation>
    <scope>NUCLEOTIDE SEQUENCE [LARGE SCALE GENOMIC DNA]</scope>
    <source>
        <strain evidence="9 10">YIM PH 21724</strain>
    </source>
</reference>
<dbReference type="PANTHER" id="PTHR46696:SF1">
    <property type="entry name" value="CYTOCHROME P450 YJIB-RELATED"/>
    <property type="match status" value="1"/>
</dbReference>
<evidence type="ECO:0000256" key="4">
    <source>
        <dbReference type="ARBA" id="ARBA00022723"/>
    </source>
</evidence>
<keyword evidence="7 8" id="KW-0503">Monooxygenase</keyword>
<name>A0A3A4KL15_9NOCA</name>
<dbReference type="PANTHER" id="PTHR46696">
    <property type="entry name" value="P450, PUTATIVE (EUROFUNG)-RELATED"/>
    <property type="match status" value="1"/>
</dbReference>
<evidence type="ECO:0000256" key="5">
    <source>
        <dbReference type="ARBA" id="ARBA00023002"/>
    </source>
</evidence>
<evidence type="ECO:0000313" key="10">
    <source>
        <dbReference type="Proteomes" id="UP000266677"/>
    </source>
</evidence>
<comment type="cofactor">
    <cofactor evidence="1">
        <name>heme</name>
        <dbReference type="ChEBI" id="CHEBI:30413"/>
    </cofactor>
</comment>
<evidence type="ECO:0000313" key="9">
    <source>
        <dbReference type="EMBL" id="RJO69959.1"/>
    </source>
</evidence>
<organism evidence="9 10">
    <name type="scientific">Nocardia panacis</name>
    <dbReference type="NCBI Taxonomy" id="2340916"/>
    <lineage>
        <taxon>Bacteria</taxon>
        <taxon>Bacillati</taxon>
        <taxon>Actinomycetota</taxon>
        <taxon>Actinomycetes</taxon>
        <taxon>Mycobacteriales</taxon>
        <taxon>Nocardiaceae</taxon>
        <taxon>Nocardia</taxon>
    </lineage>
</organism>
<keyword evidence="10" id="KW-1185">Reference proteome</keyword>
<dbReference type="GO" id="GO:0020037">
    <property type="term" value="F:heme binding"/>
    <property type="evidence" value="ECO:0007669"/>
    <property type="project" value="InterPro"/>
</dbReference>
<evidence type="ECO:0000256" key="2">
    <source>
        <dbReference type="ARBA" id="ARBA00010617"/>
    </source>
</evidence>